<organism evidence="2 3">
    <name type="scientific">Clydaea vesicula</name>
    <dbReference type="NCBI Taxonomy" id="447962"/>
    <lineage>
        <taxon>Eukaryota</taxon>
        <taxon>Fungi</taxon>
        <taxon>Fungi incertae sedis</taxon>
        <taxon>Chytridiomycota</taxon>
        <taxon>Chytridiomycota incertae sedis</taxon>
        <taxon>Chytridiomycetes</taxon>
        <taxon>Lobulomycetales</taxon>
        <taxon>Lobulomycetaceae</taxon>
        <taxon>Clydaea</taxon>
    </lineage>
</organism>
<gene>
    <name evidence="2" type="ORF">HK099_003132</name>
</gene>
<dbReference type="EMBL" id="JADGJW010000021">
    <property type="protein sequence ID" value="KAJ3227169.1"/>
    <property type="molecule type" value="Genomic_DNA"/>
</dbReference>
<keyword evidence="1" id="KW-0812">Transmembrane</keyword>
<evidence type="ECO:0000313" key="2">
    <source>
        <dbReference type="EMBL" id="KAJ3227169.1"/>
    </source>
</evidence>
<evidence type="ECO:0000256" key="1">
    <source>
        <dbReference type="SAM" id="Phobius"/>
    </source>
</evidence>
<feature type="transmembrane region" description="Helical" evidence="1">
    <location>
        <begin position="57"/>
        <end position="77"/>
    </location>
</feature>
<keyword evidence="3" id="KW-1185">Reference proteome</keyword>
<comment type="caution">
    <text evidence="2">The sequence shown here is derived from an EMBL/GenBank/DDBJ whole genome shotgun (WGS) entry which is preliminary data.</text>
</comment>
<dbReference type="AlphaFoldDB" id="A0AAD5U7G3"/>
<keyword evidence="1" id="KW-1133">Transmembrane helix</keyword>
<keyword evidence="1" id="KW-0472">Membrane</keyword>
<proteinExistence type="predicted"/>
<protein>
    <submittedName>
        <fullName evidence="2">Uncharacterized protein</fullName>
    </submittedName>
</protein>
<accession>A0AAD5U7G3</accession>
<sequence>MFKNAEDLKNNSSEKKKIYFRNFKNSLKSIQEKRGELVNINKKNKKILQLEKVRVNLIKFLVIWLSFVIGTLIAYTINRLPGKHLYSLNAYSNTNINEVAISAIHIARTLELLIYFKYMDILKSIVLVGSGRIRIDDSKPVTQLSSVNFSRISKSVVSPPSPKDFEDSEY</sequence>
<evidence type="ECO:0000313" key="3">
    <source>
        <dbReference type="Proteomes" id="UP001211065"/>
    </source>
</evidence>
<reference evidence="2" key="1">
    <citation type="submission" date="2020-05" db="EMBL/GenBank/DDBJ databases">
        <title>Phylogenomic resolution of chytrid fungi.</title>
        <authorList>
            <person name="Stajich J.E."/>
            <person name="Amses K."/>
            <person name="Simmons R."/>
            <person name="Seto K."/>
            <person name="Myers J."/>
            <person name="Bonds A."/>
            <person name="Quandt C.A."/>
            <person name="Barry K."/>
            <person name="Liu P."/>
            <person name="Grigoriev I."/>
            <person name="Longcore J.E."/>
            <person name="James T.Y."/>
        </authorList>
    </citation>
    <scope>NUCLEOTIDE SEQUENCE</scope>
    <source>
        <strain evidence="2">JEL0476</strain>
    </source>
</reference>
<dbReference type="Proteomes" id="UP001211065">
    <property type="component" value="Unassembled WGS sequence"/>
</dbReference>
<name>A0AAD5U7G3_9FUNG</name>